<name>A0A1Y2I5Q9_TRAC3</name>
<protein>
    <recommendedName>
        <fullName evidence="2">DRBM domain-containing protein</fullName>
    </recommendedName>
</protein>
<dbReference type="EMBL" id="KZ084180">
    <property type="protein sequence ID" value="OSC96479.1"/>
    <property type="molecule type" value="Genomic_DNA"/>
</dbReference>
<dbReference type="OrthoDB" id="112668at2759"/>
<evidence type="ECO:0000313" key="3">
    <source>
        <dbReference type="EMBL" id="OSC96479.1"/>
    </source>
</evidence>
<dbReference type="GO" id="GO:0003723">
    <property type="term" value="F:RNA binding"/>
    <property type="evidence" value="ECO:0007669"/>
    <property type="project" value="UniProtKB-UniRule"/>
</dbReference>
<dbReference type="PROSITE" id="PS50137">
    <property type="entry name" value="DS_RBD"/>
    <property type="match status" value="1"/>
</dbReference>
<proteinExistence type="predicted"/>
<feature type="domain" description="DRBM" evidence="2">
    <location>
        <begin position="6"/>
        <end position="73"/>
    </location>
</feature>
<sequence length="77" mass="8838">MTFNGDWWLELNNYCQTNRLAWSKEERQTGPQAHPTWTIYVYINGVEYGRGSGLSKSSARQEAAQRALRVLQPHLVG</sequence>
<evidence type="ECO:0000313" key="4">
    <source>
        <dbReference type="Proteomes" id="UP000193067"/>
    </source>
</evidence>
<dbReference type="AlphaFoldDB" id="A0A1Y2I5Q9"/>
<evidence type="ECO:0000259" key="2">
    <source>
        <dbReference type="PROSITE" id="PS50137"/>
    </source>
</evidence>
<dbReference type="CDD" id="cd19875">
    <property type="entry name" value="DSRM_EIF2AK2-like"/>
    <property type="match status" value="1"/>
</dbReference>
<dbReference type="SMART" id="SM00358">
    <property type="entry name" value="DSRM"/>
    <property type="match status" value="1"/>
</dbReference>
<reference evidence="3 4" key="1">
    <citation type="journal article" date="2015" name="Biotechnol. Biofuels">
        <title>Enhanced degradation of softwood versus hardwood by the white-rot fungus Pycnoporus coccineus.</title>
        <authorList>
            <person name="Couturier M."/>
            <person name="Navarro D."/>
            <person name="Chevret D."/>
            <person name="Henrissat B."/>
            <person name="Piumi F."/>
            <person name="Ruiz-Duenas F.J."/>
            <person name="Martinez A.T."/>
            <person name="Grigoriev I.V."/>
            <person name="Riley R."/>
            <person name="Lipzen A."/>
            <person name="Berrin J.G."/>
            <person name="Master E.R."/>
            <person name="Rosso M.N."/>
        </authorList>
    </citation>
    <scope>NUCLEOTIDE SEQUENCE [LARGE SCALE GENOMIC DNA]</scope>
    <source>
        <strain evidence="3 4">BRFM310</strain>
    </source>
</reference>
<dbReference type="Gene3D" id="3.30.160.20">
    <property type="match status" value="1"/>
</dbReference>
<organism evidence="3 4">
    <name type="scientific">Trametes coccinea (strain BRFM310)</name>
    <name type="common">Pycnoporus coccineus</name>
    <dbReference type="NCBI Taxonomy" id="1353009"/>
    <lineage>
        <taxon>Eukaryota</taxon>
        <taxon>Fungi</taxon>
        <taxon>Dikarya</taxon>
        <taxon>Basidiomycota</taxon>
        <taxon>Agaricomycotina</taxon>
        <taxon>Agaricomycetes</taxon>
        <taxon>Polyporales</taxon>
        <taxon>Polyporaceae</taxon>
        <taxon>Trametes</taxon>
    </lineage>
</organism>
<dbReference type="InterPro" id="IPR014720">
    <property type="entry name" value="dsRBD_dom"/>
</dbReference>
<dbReference type="SUPFAM" id="SSF54768">
    <property type="entry name" value="dsRNA-binding domain-like"/>
    <property type="match status" value="1"/>
</dbReference>
<dbReference type="Proteomes" id="UP000193067">
    <property type="component" value="Unassembled WGS sequence"/>
</dbReference>
<accession>A0A1Y2I5Q9</accession>
<keyword evidence="1" id="KW-0694">RNA-binding</keyword>
<gene>
    <name evidence="3" type="ORF">PYCCODRAFT_1441045</name>
</gene>
<dbReference type="Pfam" id="PF00035">
    <property type="entry name" value="dsrm"/>
    <property type="match status" value="1"/>
</dbReference>
<evidence type="ECO:0000256" key="1">
    <source>
        <dbReference type="PROSITE-ProRule" id="PRU00266"/>
    </source>
</evidence>
<keyword evidence="4" id="KW-1185">Reference proteome</keyword>